<evidence type="ECO:0000256" key="4">
    <source>
        <dbReference type="ARBA" id="ARBA00022833"/>
    </source>
</evidence>
<keyword evidence="7" id="KW-1185">Reference proteome</keyword>
<dbReference type="SUPFAM" id="SSF102215">
    <property type="entry name" value="Creatininase"/>
    <property type="match status" value="1"/>
</dbReference>
<proteinExistence type="inferred from homology"/>
<comment type="similarity">
    <text evidence="5">Belongs to the creatininase superfamily.</text>
</comment>
<reference evidence="6 7" key="1">
    <citation type="journal article" date="2010" name="Stand. Genomic Sci.">
        <title>Complete genome sequence of Spirochaeta smaragdinae type strain (SEBR 4228).</title>
        <authorList>
            <person name="Mavromatis K."/>
            <person name="Yasawong M."/>
            <person name="Chertkov O."/>
            <person name="Lapidus A."/>
            <person name="Lucas S."/>
            <person name="Nolan M."/>
            <person name="Del Rio T.G."/>
            <person name="Tice H."/>
            <person name="Cheng J.F."/>
            <person name="Pitluck S."/>
            <person name="Liolios K."/>
            <person name="Ivanova N."/>
            <person name="Tapia R."/>
            <person name="Han C."/>
            <person name="Bruce D."/>
            <person name="Goodwin L."/>
            <person name="Pati A."/>
            <person name="Chen A."/>
            <person name="Palaniappan K."/>
            <person name="Land M."/>
            <person name="Hauser L."/>
            <person name="Chang Y.J."/>
            <person name="Jeffries C.D."/>
            <person name="Detter J.C."/>
            <person name="Rohde M."/>
            <person name="Brambilla E."/>
            <person name="Spring S."/>
            <person name="Goker M."/>
            <person name="Sikorski J."/>
            <person name="Woyke T."/>
            <person name="Bristow J."/>
            <person name="Eisen J.A."/>
            <person name="Markowitz V."/>
            <person name="Hugenholtz P."/>
            <person name="Klenk H.P."/>
            <person name="Kyrpides N.C."/>
        </authorList>
    </citation>
    <scope>NUCLEOTIDE SEQUENCE [LARGE SCALE GENOMIC DNA]</scope>
    <source>
        <strain evidence="7">DSM 11293 / JCM 15392 / SEBR 4228</strain>
    </source>
</reference>
<dbReference type="Pfam" id="PF02633">
    <property type="entry name" value="Creatininase"/>
    <property type="match status" value="1"/>
</dbReference>
<dbReference type="PANTHER" id="PTHR35005">
    <property type="entry name" value="3-DEHYDRO-SCYLLO-INOSOSE HYDROLASE"/>
    <property type="match status" value="1"/>
</dbReference>
<dbReference type="HOGENOM" id="CLU_055029_2_1_12"/>
<evidence type="ECO:0000313" key="6">
    <source>
        <dbReference type="EMBL" id="ADK82116.1"/>
    </source>
</evidence>
<dbReference type="PANTHER" id="PTHR35005:SF1">
    <property type="entry name" value="2-AMINO-5-FORMYLAMINO-6-RIBOSYLAMINOPYRIMIDIN-4(3H)-ONE 5'-MONOPHOSPHATE DEFORMYLASE"/>
    <property type="match status" value="1"/>
</dbReference>
<evidence type="ECO:0000256" key="3">
    <source>
        <dbReference type="ARBA" id="ARBA00022801"/>
    </source>
</evidence>
<protein>
    <submittedName>
        <fullName evidence="6">Creatininase</fullName>
    </submittedName>
</protein>
<dbReference type="GO" id="GO:0046872">
    <property type="term" value="F:metal ion binding"/>
    <property type="evidence" value="ECO:0007669"/>
    <property type="project" value="UniProtKB-KW"/>
</dbReference>
<dbReference type="Gene3D" id="3.40.50.10310">
    <property type="entry name" value="Creatininase"/>
    <property type="match status" value="1"/>
</dbReference>
<evidence type="ECO:0000256" key="5">
    <source>
        <dbReference type="ARBA" id="ARBA00024029"/>
    </source>
</evidence>
<evidence type="ECO:0000256" key="1">
    <source>
        <dbReference type="ARBA" id="ARBA00001947"/>
    </source>
</evidence>
<comment type="cofactor">
    <cofactor evidence="1">
        <name>Zn(2+)</name>
        <dbReference type="ChEBI" id="CHEBI:29105"/>
    </cofactor>
</comment>
<name>E1R4M8_SEDSS</name>
<keyword evidence="4" id="KW-0862">Zinc</keyword>
<gene>
    <name evidence="6" type="ordered locus">Spirs_3014</name>
</gene>
<dbReference type="GO" id="GO:0016811">
    <property type="term" value="F:hydrolase activity, acting on carbon-nitrogen (but not peptide) bonds, in linear amides"/>
    <property type="evidence" value="ECO:0007669"/>
    <property type="project" value="TreeGrafter"/>
</dbReference>
<organism evidence="6 7">
    <name type="scientific">Sediminispirochaeta smaragdinae (strain DSM 11293 / JCM 15392 / SEBR 4228)</name>
    <name type="common">Spirochaeta smaragdinae</name>
    <dbReference type="NCBI Taxonomy" id="573413"/>
    <lineage>
        <taxon>Bacteria</taxon>
        <taxon>Pseudomonadati</taxon>
        <taxon>Spirochaetota</taxon>
        <taxon>Spirochaetia</taxon>
        <taxon>Spirochaetales</taxon>
        <taxon>Spirochaetaceae</taxon>
        <taxon>Sediminispirochaeta</taxon>
    </lineage>
</organism>
<evidence type="ECO:0000256" key="2">
    <source>
        <dbReference type="ARBA" id="ARBA00022723"/>
    </source>
</evidence>
<dbReference type="KEGG" id="ssm:Spirs_3014"/>
<accession>E1R4M8</accession>
<dbReference type="GO" id="GO:0009231">
    <property type="term" value="P:riboflavin biosynthetic process"/>
    <property type="evidence" value="ECO:0007669"/>
    <property type="project" value="TreeGrafter"/>
</dbReference>
<dbReference type="InterPro" id="IPR003785">
    <property type="entry name" value="Creatininase/forma_Hydrolase"/>
</dbReference>
<dbReference type="AlphaFoldDB" id="E1R4M8"/>
<sequence>MYLHKMTSTQAETALKQDPIIVIPTGSTEQHGPQCALGTDFLVPQHLADRVSGKKNVIVAPAIPFGVCPYHMSFAGSIDIGYEGLYTLMSGITRSLMHHGARRFLVINGHGGNNPALDKAALDVYHAGGIMASIDWWSVVGQIDERFANGGHGDILETSAMMAVDESCVDLSLSRDMAPVHPTGEIKAQYIQMVNFRGGLVRMARDTKELASNGWFGPGDPRGSTKKFGQDMMDVCVEFISEFIEEYRKL</sequence>
<dbReference type="InterPro" id="IPR024087">
    <property type="entry name" value="Creatininase-like_sf"/>
</dbReference>
<dbReference type="Proteomes" id="UP000002318">
    <property type="component" value="Chromosome"/>
</dbReference>
<evidence type="ECO:0000313" key="7">
    <source>
        <dbReference type="Proteomes" id="UP000002318"/>
    </source>
</evidence>
<keyword evidence="3" id="KW-0378">Hydrolase</keyword>
<dbReference type="eggNOG" id="COG1402">
    <property type="taxonomic scope" value="Bacteria"/>
</dbReference>
<dbReference type="STRING" id="573413.Spirs_3014"/>
<keyword evidence="2" id="KW-0479">Metal-binding</keyword>
<dbReference type="EMBL" id="CP002116">
    <property type="protein sequence ID" value="ADK82116.1"/>
    <property type="molecule type" value="Genomic_DNA"/>
</dbReference>